<sequence>MTLRSIILVKQYYGVDEYIKAYEGRFYPLPDKYYWDTPNFELVHDPYSKKKRLVGRNWDLPPFRIAAVDHFSVPANLLELRILVHEVQGCSYPKLKEQEKYFSGSVVELTLLRQIISKGINVSDESDLL</sequence>
<evidence type="ECO:0000313" key="1">
    <source>
        <dbReference type="EMBL" id="KAG8390891.1"/>
    </source>
</evidence>
<gene>
    <name evidence="1" type="ORF">BUALT_Bualt01G0130700</name>
</gene>
<proteinExistence type="predicted"/>
<accession>A0AAV6Y6R5</accession>
<keyword evidence="2" id="KW-1185">Reference proteome</keyword>
<reference evidence="1" key="1">
    <citation type="submission" date="2019-10" db="EMBL/GenBank/DDBJ databases">
        <authorList>
            <person name="Zhang R."/>
            <person name="Pan Y."/>
            <person name="Wang J."/>
            <person name="Ma R."/>
            <person name="Yu S."/>
        </authorList>
    </citation>
    <scope>NUCLEOTIDE SEQUENCE</scope>
    <source>
        <strain evidence="1">LA-IB0</strain>
        <tissue evidence="1">Leaf</tissue>
    </source>
</reference>
<comment type="caution">
    <text evidence="1">The sequence shown here is derived from an EMBL/GenBank/DDBJ whole genome shotgun (WGS) entry which is preliminary data.</text>
</comment>
<organism evidence="1 2">
    <name type="scientific">Buddleja alternifolia</name>
    <dbReference type="NCBI Taxonomy" id="168488"/>
    <lineage>
        <taxon>Eukaryota</taxon>
        <taxon>Viridiplantae</taxon>
        <taxon>Streptophyta</taxon>
        <taxon>Embryophyta</taxon>
        <taxon>Tracheophyta</taxon>
        <taxon>Spermatophyta</taxon>
        <taxon>Magnoliopsida</taxon>
        <taxon>eudicotyledons</taxon>
        <taxon>Gunneridae</taxon>
        <taxon>Pentapetalae</taxon>
        <taxon>asterids</taxon>
        <taxon>lamiids</taxon>
        <taxon>Lamiales</taxon>
        <taxon>Scrophulariaceae</taxon>
        <taxon>Buddlejeae</taxon>
        <taxon>Buddleja</taxon>
    </lineage>
</organism>
<dbReference type="Proteomes" id="UP000826271">
    <property type="component" value="Unassembled WGS sequence"/>
</dbReference>
<dbReference type="AlphaFoldDB" id="A0AAV6Y6R5"/>
<dbReference type="EMBL" id="WHWC01000001">
    <property type="protein sequence ID" value="KAG8390891.1"/>
    <property type="molecule type" value="Genomic_DNA"/>
</dbReference>
<name>A0AAV6Y6R5_9LAMI</name>
<evidence type="ECO:0000313" key="2">
    <source>
        <dbReference type="Proteomes" id="UP000826271"/>
    </source>
</evidence>
<protein>
    <submittedName>
        <fullName evidence="1">Uncharacterized protein</fullName>
    </submittedName>
</protein>